<dbReference type="InterPro" id="IPR011991">
    <property type="entry name" value="ArsR-like_HTH"/>
</dbReference>
<dbReference type="Pfam" id="PF01022">
    <property type="entry name" value="HTH_5"/>
    <property type="match status" value="1"/>
</dbReference>
<dbReference type="InterPro" id="IPR036390">
    <property type="entry name" value="WH_DNA-bd_sf"/>
</dbReference>
<evidence type="ECO:0000259" key="4">
    <source>
        <dbReference type="PROSITE" id="PS50987"/>
    </source>
</evidence>
<dbReference type="EMBL" id="LWMT01000066">
    <property type="protein sequence ID" value="KZX16690.1"/>
    <property type="molecule type" value="Genomic_DNA"/>
</dbReference>
<dbReference type="PROSITE" id="PS50987">
    <property type="entry name" value="HTH_ARSR_2"/>
    <property type="match status" value="1"/>
</dbReference>
<name>A0A166EIK2_9EURY</name>
<dbReference type="PANTHER" id="PTHR33154:SF18">
    <property type="entry name" value="ARSENICAL RESISTANCE OPERON REPRESSOR"/>
    <property type="match status" value="1"/>
</dbReference>
<dbReference type="PANTHER" id="PTHR33154">
    <property type="entry name" value="TRANSCRIPTIONAL REGULATOR, ARSR FAMILY"/>
    <property type="match status" value="1"/>
</dbReference>
<dbReference type="PATRIC" id="fig|55758.3.peg.555"/>
<dbReference type="Gene3D" id="1.10.10.10">
    <property type="entry name" value="Winged helix-like DNA-binding domain superfamily/Winged helix DNA-binding domain"/>
    <property type="match status" value="1"/>
</dbReference>
<keyword evidence="3" id="KW-0804">Transcription</keyword>
<dbReference type="CDD" id="cd00090">
    <property type="entry name" value="HTH_ARSR"/>
    <property type="match status" value="1"/>
</dbReference>
<sequence length="383" mass="43614">MSSLEFNNNNNNNYTDCDRNKIKEVRDEIPSFEELYNISEILKAISDPLRLKILYLLKKEELCACYITSTLDKPQSTVSHHLSILKKSQIVKWRKMGKWTYFSLSNPRIIEHIENIIKIDSDNCFNNNINSSNINNAKVCCGSSEPTDESKVENPKVPSKEIAIKDLKHFERIAKDLGIVDVGYTKIPKKIFSNNNDLDYSNAIVITKEIPDEIIQEPIGANGYDLNQAFYKLFGNLTYKLSDFLRKKGIQTQVAHPKGNLIDLSKLAQDACIGCIGKSNLLITPKLGPNLKIGAIFTSAENLPFSKENNHNWIKNYCKKCNNCIKHCRMDSLIEKENEGIVEIKDNCIGCTEACTLCIEVCPFYKKGYKKIKEKQNKLVKML</sequence>
<comment type="caution">
    <text evidence="5">The sequence shown here is derived from an EMBL/GenBank/DDBJ whole genome shotgun (WGS) entry which is preliminary data.</text>
</comment>
<keyword evidence="1" id="KW-0805">Transcription regulation</keyword>
<dbReference type="RefSeq" id="WP_066971189.1">
    <property type="nucleotide sequence ID" value="NZ_LWMT01000066.1"/>
</dbReference>
<protein>
    <recommendedName>
        <fullName evidence="4">HTH arsR-type domain-containing protein</fullName>
    </recommendedName>
</protein>
<dbReference type="OrthoDB" id="57427at2157"/>
<dbReference type="PRINTS" id="PR00778">
    <property type="entry name" value="HTHARSR"/>
</dbReference>
<dbReference type="AlphaFoldDB" id="A0A166EIK2"/>
<dbReference type="Proteomes" id="UP000077066">
    <property type="component" value="Unassembled WGS sequence"/>
</dbReference>
<evidence type="ECO:0000256" key="3">
    <source>
        <dbReference type="ARBA" id="ARBA00023163"/>
    </source>
</evidence>
<evidence type="ECO:0000256" key="2">
    <source>
        <dbReference type="ARBA" id="ARBA00023125"/>
    </source>
</evidence>
<dbReference type="SUPFAM" id="SSF46785">
    <property type="entry name" value="Winged helix' DNA-binding domain"/>
    <property type="match status" value="1"/>
</dbReference>
<dbReference type="InterPro" id="IPR001845">
    <property type="entry name" value="HTH_ArsR_DNA-bd_dom"/>
</dbReference>
<evidence type="ECO:0000313" key="5">
    <source>
        <dbReference type="EMBL" id="KZX16690.1"/>
    </source>
</evidence>
<gene>
    <name evidence="5" type="ORF">MBFIL_05030</name>
</gene>
<dbReference type="GO" id="GO:0003677">
    <property type="term" value="F:DNA binding"/>
    <property type="evidence" value="ECO:0007669"/>
    <property type="project" value="UniProtKB-KW"/>
</dbReference>
<reference evidence="5 6" key="1">
    <citation type="submission" date="2016-04" db="EMBL/GenBank/DDBJ databases">
        <title>Genome sequence of Methanobrevibacter filiformis DSM 11501.</title>
        <authorList>
            <person name="Poehlein A."/>
            <person name="Seedorf H."/>
            <person name="Daniel R."/>
        </authorList>
    </citation>
    <scope>NUCLEOTIDE SEQUENCE [LARGE SCALE GENOMIC DNA]</scope>
    <source>
        <strain evidence="5 6">DSM 11501</strain>
    </source>
</reference>
<dbReference type="SMART" id="SM00418">
    <property type="entry name" value="HTH_ARSR"/>
    <property type="match status" value="1"/>
</dbReference>
<accession>A0A166EIK2</accession>
<dbReference type="InterPro" id="IPR036388">
    <property type="entry name" value="WH-like_DNA-bd_sf"/>
</dbReference>
<dbReference type="SUPFAM" id="SSF54862">
    <property type="entry name" value="4Fe-4S ferredoxins"/>
    <property type="match status" value="1"/>
</dbReference>
<evidence type="ECO:0000256" key="1">
    <source>
        <dbReference type="ARBA" id="ARBA00023015"/>
    </source>
</evidence>
<organism evidence="5 6">
    <name type="scientific">Methanobrevibacter filiformis</name>
    <dbReference type="NCBI Taxonomy" id="55758"/>
    <lineage>
        <taxon>Archaea</taxon>
        <taxon>Methanobacteriati</taxon>
        <taxon>Methanobacteriota</taxon>
        <taxon>Methanomada group</taxon>
        <taxon>Methanobacteria</taxon>
        <taxon>Methanobacteriales</taxon>
        <taxon>Methanobacteriaceae</taxon>
        <taxon>Methanobrevibacter</taxon>
    </lineage>
</organism>
<keyword evidence="2" id="KW-0238">DNA-binding</keyword>
<proteinExistence type="predicted"/>
<dbReference type="Gene3D" id="3.30.70.20">
    <property type="match status" value="1"/>
</dbReference>
<dbReference type="GO" id="GO:0003700">
    <property type="term" value="F:DNA-binding transcription factor activity"/>
    <property type="evidence" value="ECO:0007669"/>
    <property type="project" value="InterPro"/>
</dbReference>
<keyword evidence="6" id="KW-1185">Reference proteome</keyword>
<feature type="domain" description="HTH arsR-type" evidence="4">
    <location>
        <begin position="30"/>
        <end position="128"/>
    </location>
</feature>
<evidence type="ECO:0000313" key="6">
    <source>
        <dbReference type="Proteomes" id="UP000077066"/>
    </source>
</evidence>
<dbReference type="InterPro" id="IPR051081">
    <property type="entry name" value="HTH_MetalResp_TranReg"/>
</dbReference>
<dbReference type="NCBIfam" id="NF033788">
    <property type="entry name" value="HTH_metalloreg"/>
    <property type="match status" value="1"/>
</dbReference>